<dbReference type="PANTHER" id="PTHR43175:SF3">
    <property type="entry name" value="CARBON DISULFIDE HYDROLASE"/>
    <property type="match status" value="1"/>
</dbReference>
<organism evidence="6 7">
    <name type="scientific">Stereocaulon virgatum</name>
    <dbReference type="NCBI Taxonomy" id="373712"/>
    <lineage>
        <taxon>Eukaryota</taxon>
        <taxon>Fungi</taxon>
        <taxon>Dikarya</taxon>
        <taxon>Ascomycota</taxon>
        <taxon>Pezizomycotina</taxon>
        <taxon>Lecanoromycetes</taxon>
        <taxon>OSLEUM clade</taxon>
        <taxon>Lecanoromycetidae</taxon>
        <taxon>Lecanorales</taxon>
        <taxon>Lecanorineae</taxon>
        <taxon>Stereocaulaceae</taxon>
        <taxon>Stereocaulon</taxon>
    </lineage>
</organism>
<comment type="caution">
    <text evidence="6">The sequence shown here is derived from an EMBL/GenBank/DDBJ whole genome shotgun (WGS) entry which is preliminary data.</text>
</comment>
<evidence type="ECO:0000256" key="5">
    <source>
        <dbReference type="RuleBase" id="RU003956"/>
    </source>
</evidence>
<evidence type="ECO:0000313" key="6">
    <source>
        <dbReference type="EMBL" id="KAL2040847.1"/>
    </source>
</evidence>
<keyword evidence="5" id="KW-0456">Lyase</keyword>
<proteinExistence type="inferred from homology"/>
<comment type="function">
    <text evidence="5">Reversible hydration of carbon dioxide.</text>
</comment>
<dbReference type="EC" id="4.2.1.1" evidence="5"/>
<gene>
    <name evidence="6" type="ORF">N7G274_006305</name>
</gene>
<name>A0ABR4A8W4_9LECA</name>
<dbReference type="EMBL" id="JBEFKJ010000019">
    <property type="protein sequence ID" value="KAL2040847.1"/>
    <property type="molecule type" value="Genomic_DNA"/>
</dbReference>
<reference evidence="6 7" key="1">
    <citation type="submission" date="2024-09" db="EMBL/GenBank/DDBJ databases">
        <title>Rethinking Asexuality: The Enigmatic Case of Functional Sexual Genes in Lepraria (Stereocaulaceae).</title>
        <authorList>
            <person name="Doellman M."/>
            <person name="Sun Y."/>
            <person name="Barcenas-Pena A."/>
            <person name="Lumbsch H.T."/>
            <person name="Grewe F."/>
        </authorList>
    </citation>
    <scope>NUCLEOTIDE SEQUENCE [LARGE SCALE GENOMIC DNA]</scope>
    <source>
        <strain evidence="6 7">Mercado 3170</strain>
    </source>
</reference>
<dbReference type="InterPro" id="IPR001765">
    <property type="entry name" value="Carbonic_anhydrase"/>
</dbReference>
<dbReference type="SUPFAM" id="SSF53056">
    <property type="entry name" value="beta-carbonic anhydrase, cab"/>
    <property type="match status" value="1"/>
</dbReference>
<protein>
    <recommendedName>
        <fullName evidence="5">Carbonic anhydrase</fullName>
        <ecNumber evidence="5">4.2.1.1</ecNumber>
    </recommendedName>
    <alternativeName>
        <fullName evidence="5">Carbonate dehydratase</fullName>
    </alternativeName>
</protein>
<evidence type="ECO:0000313" key="7">
    <source>
        <dbReference type="Proteomes" id="UP001590950"/>
    </source>
</evidence>
<dbReference type="Gene3D" id="3.40.1050.10">
    <property type="entry name" value="Carbonic anhydrase"/>
    <property type="match status" value="1"/>
</dbReference>
<evidence type="ECO:0000256" key="2">
    <source>
        <dbReference type="ARBA" id="ARBA00006217"/>
    </source>
</evidence>
<dbReference type="InterPro" id="IPR036874">
    <property type="entry name" value="Carbonic_anhydrase_sf"/>
</dbReference>
<dbReference type="SMART" id="SM00947">
    <property type="entry name" value="Pro_CA"/>
    <property type="match status" value="1"/>
</dbReference>
<dbReference type="Proteomes" id="UP001590950">
    <property type="component" value="Unassembled WGS sequence"/>
</dbReference>
<comment type="similarity">
    <text evidence="2 5">Belongs to the beta-class carbonic anhydrase family.</text>
</comment>
<dbReference type="PANTHER" id="PTHR43175">
    <property type="entry name" value="CARBONIC ANHYDRASE"/>
    <property type="match status" value="1"/>
</dbReference>
<comment type="cofactor">
    <cofactor evidence="1">
        <name>Zn(2+)</name>
        <dbReference type="ChEBI" id="CHEBI:29105"/>
    </cofactor>
</comment>
<keyword evidence="7" id="KW-1185">Reference proteome</keyword>
<keyword evidence="4 5" id="KW-0862">Zinc</keyword>
<evidence type="ECO:0000256" key="4">
    <source>
        <dbReference type="ARBA" id="ARBA00022833"/>
    </source>
</evidence>
<comment type="catalytic activity">
    <reaction evidence="5">
        <text>hydrogencarbonate + H(+) = CO2 + H2O</text>
        <dbReference type="Rhea" id="RHEA:10748"/>
        <dbReference type="ChEBI" id="CHEBI:15377"/>
        <dbReference type="ChEBI" id="CHEBI:15378"/>
        <dbReference type="ChEBI" id="CHEBI:16526"/>
        <dbReference type="ChEBI" id="CHEBI:17544"/>
        <dbReference type="EC" id="4.2.1.1"/>
    </reaction>
</comment>
<dbReference type="Pfam" id="PF00484">
    <property type="entry name" value="Pro_CA"/>
    <property type="match status" value="1"/>
</dbReference>
<keyword evidence="3" id="KW-0479">Metal-binding</keyword>
<accession>A0ABR4A8W4</accession>
<evidence type="ECO:0000256" key="3">
    <source>
        <dbReference type="ARBA" id="ARBA00022723"/>
    </source>
</evidence>
<sequence length="196" mass="21016">MSQHPKIAQFLARNKEFAKTYIPDVTTKGIIHKGEPFTVIVCCTDVRVHPQKFFGLKDGEAMIVPNAGGRVTDDVLRTLYTLDVMSDGGLGTVIVAQHTGCGMGKATEESLRAGMKARVPGKAKEIEAMWFGVFTKSYQDNIRDEMAKLKSDPYLGKGEGGLAVLGYLFDLEKGTAKEVEMGGGVGVGVGDGKEGD</sequence>
<evidence type="ECO:0000256" key="1">
    <source>
        <dbReference type="ARBA" id="ARBA00001947"/>
    </source>
</evidence>